<accession>A0A399IW82</accession>
<keyword evidence="16" id="KW-1185">Reference proteome</keyword>
<keyword evidence="7" id="KW-0479">Metal-binding</keyword>
<evidence type="ECO:0000256" key="3">
    <source>
        <dbReference type="ARBA" id="ARBA00022448"/>
    </source>
</evidence>
<evidence type="ECO:0000256" key="8">
    <source>
        <dbReference type="ARBA" id="ARBA00022982"/>
    </source>
</evidence>
<evidence type="ECO:0000256" key="2">
    <source>
        <dbReference type="ARBA" id="ARBA00004651"/>
    </source>
</evidence>
<dbReference type="PANTHER" id="PTHR30529">
    <property type="entry name" value="CYTOCHROME B561"/>
    <property type="match status" value="1"/>
</dbReference>
<feature type="transmembrane region" description="Helical" evidence="13">
    <location>
        <begin position="100"/>
        <end position="118"/>
    </location>
</feature>
<dbReference type="InterPro" id="IPR016174">
    <property type="entry name" value="Di-haem_cyt_TM"/>
</dbReference>
<dbReference type="InterPro" id="IPR011577">
    <property type="entry name" value="Cyt_b561_bac/Ni-Hgenase"/>
</dbReference>
<evidence type="ECO:0000256" key="6">
    <source>
        <dbReference type="ARBA" id="ARBA00022692"/>
    </source>
</evidence>
<dbReference type="GO" id="GO:0022904">
    <property type="term" value="P:respiratory electron transport chain"/>
    <property type="evidence" value="ECO:0007669"/>
    <property type="project" value="InterPro"/>
</dbReference>
<sequence length="165" mass="17982">MQHSRKPSNYSRLQIYLHWAVVLLIAFQFLFSDGMSRAFHQVMDGSAGAAGLAATSHIVVGLSVLALTLVRLVLRATRGAPAHPEGETPLMRLVARLTHWGIYALLVLVPLSGMAAWFGRIGPAASAHEVLKTVLLILVLLHIAAALFHQFVLRTNLIARMNPHA</sequence>
<evidence type="ECO:0000256" key="5">
    <source>
        <dbReference type="ARBA" id="ARBA00022617"/>
    </source>
</evidence>
<evidence type="ECO:0000313" key="16">
    <source>
        <dbReference type="Proteomes" id="UP000265848"/>
    </source>
</evidence>
<evidence type="ECO:0000313" key="15">
    <source>
        <dbReference type="EMBL" id="RII37395.1"/>
    </source>
</evidence>
<evidence type="ECO:0000259" key="14">
    <source>
        <dbReference type="Pfam" id="PF01292"/>
    </source>
</evidence>
<dbReference type="OrthoDB" id="8156287at2"/>
<keyword evidence="11 13" id="KW-0472">Membrane</keyword>
<dbReference type="InterPro" id="IPR052168">
    <property type="entry name" value="Cytochrome_b561_oxidase"/>
</dbReference>
<keyword evidence="10" id="KW-0408">Iron</keyword>
<proteinExistence type="inferred from homology"/>
<evidence type="ECO:0000256" key="10">
    <source>
        <dbReference type="ARBA" id="ARBA00023004"/>
    </source>
</evidence>
<dbReference type="GO" id="GO:0009055">
    <property type="term" value="F:electron transfer activity"/>
    <property type="evidence" value="ECO:0007669"/>
    <property type="project" value="InterPro"/>
</dbReference>
<comment type="cofactor">
    <cofactor evidence="1">
        <name>heme b</name>
        <dbReference type="ChEBI" id="CHEBI:60344"/>
    </cofactor>
</comment>
<feature type="transmembrane region" description="Helical" evidence="13">
    <location>
        <begin position="12"/>
        <end position="31"/>
    </location>
</feature>
<evidence type="ECO:0000256" key="11">
    <source>
        <dbReference type="ARBA" id="ARBA00023136"/>
    </source>
</evidence>
<keyword evidence="4" id="KW-1003">Cell membrane</keyword>
<evidence type="ECO:0000256" key="9">
    <source>
        <dbReference type="ARBA" id="ARBA00022989"/>
    </source>
</evidence>
<dbReference type="GO" id="GO:0020037">
    <property type="term" value="F:heme binding"/>
    <property type="evidence" value="ECO:0007669"/>
    <property type="project" value="TreeGrafter"/>
</dbReference>
<dbReference type="GO" id="GO:0046872">
    <property type="term" value="F:metal ion binding"/>
    <property type="evidence" value="ECO:0007669"/>
    <property type="project" value="UniProtKB-KW"/>
</dbReference>
<dbReference type="AlphaFoldDB" id="A0A399IW82"/>
<dbReference type="SUPFAM" id="SSF81342">
    <property type="entry name" value="Transmembrane di-heme cytochromes"/>
    <property type="match status" value="1"/>
</dbReference>
<keyword evidence="9 13" id="KW-1133">Transmembrane helix</keyword>
<keyword evidence="8" id="KW-0249">Electron transport</keyword>
<dbReference type="Pfam" id="PF01292">
    <property type="entry name" value="Ni_hydr_CYTB"/>
    <property type="match status" value="1"/>
</dbReference>
<dbReference type="RefSeq" id="WP_119400314.1">
    <property type="nucleotide sequence ID" value="NZ_QWJJ01000017.1"/>
</dbReference>
<name>A0A399IW82_9RHOB</name>
<comment type="caution">
    <text evidence="15">The sequence shown here is derived from an EMBL/GenBank/DDBJ whole genome shotgun (WGS) entry which is preliminary data.</text>
</comment>
<comment type="similarity">
    <text evidence="12">Belongs to the cytochrome b561 family.</text>
</comment>
<evidence type="ECO:0000256" key="7">
    <source>
        <dbReference type="ARBA" id="ARBA00022723"/>
    </source>
</evidence>
<keyword evidence="5" id="KW-0349">Heme</keyword>
<feature type="domain" description="Cytochrome b561 bacterial/Ni-hydrogenase" evidence="14">
    <location>
        <begin position="10"/>
        <end position="161"/>
    </location>
</feature>
<organism evidence="15 16">
    <name type="scientific">Pseudooceanicola sediminis</name>
    <dbReference type="NCBI Taxonomy" id="2211117"/>
    <lineage>
        <taxon>Bacteria</taxon>
        <taxon>Pseudomonadati</taxon>
        <taxon>Pseudomonadota</taxon>
        <taxon>Alphaproteobacteria</taxon>
        <taxon>Rhodobacterales</taxon>
        <taxon>Paracoccaceae</taxon>
        <taxon>Pseudooceanicola</taxon>
    </lineage>
</organism>
<evidence type="ECO:0000256" key="12">
    <source>
        <dbReference type="ARBA" id="ARBA00037975"/>
    </source>
</evidence>
<evidence type="ECO:0000256" key="13">
    <source>
        <dbReference type="SAM" id="Phobius"/>
    </source>
</evidence>
<dbReference type="Proteomes" id="UP000265848">
    <property type="component" value="Unassembled WGS sequence"/>
</dbReference>
<protein>
    <submittedName>
        <fullName evidence="15">Cytochrome B</fullName>
    </submittedName>
</protein>
<dbReference type="PANTHER" id="PTHR30529:SF1">
    <property type="entry name" value="CYTOCHROME B561 HOMOLOG 2"/>
    <property type="match status" value="1"/>
</dbReference>
<feature type="transmembrane region" description="Helical" evidence="13">
    <location>
        <begin position="130"/>
        <end position="153"/>
    </location>
</feature>
<dbReference type="GO" id="GO:0005886">
    <property type="term" value="C:plasma membrane"/>
    <property type="evidence" value="ECO:0007669"/>
    <property type="project" value="UniProtKB-SubCell"/>
</dbReference>
<gene>
    <name evidence="15" type="ORF">DL237_17120</name>
</gene>
<keyword evidence="6 13" id="KW-0812">Transmembrane</keyword>
<comment type="subcellular location">
    <subcellularLocation>
        <location evidence="2">Cell membrane</location>
        <topology evidence="2">Multi-pass membrane protein</topology>
    </subcellularLocation>
</comment>
<reference evidence="15 16" key="1">
    <citation type="submission" date="2018-08" db="EMBL/GenBank/DDBJ databases">
        <title>Pseudooceanicola sediminis CY03 in the family Rhodobacteracea.</title>
        <authorList>
            <person name="Zhang Y.-J."/>
        </authorList>
    </citation>
    <scope>NUCLEOTIDE SEQUENCE [LARGE SCALE GENOMIC DNA]</scope>
    <source>
        <strain evidence="15 16">CY03</strain>
    </source>
</reference>
<feature type="transmembrane region" description="Helical" evidence="13">
    <location>
        <begin position="51"/>
        <end position="74"/>
    </location>
</feature>
<evidence type="ECO:0000256" key="1">
    <source>
        <dbReference type="ARBA" id="ARBA00001970"/>
    </source>
</evidence>
<evidence type="ECO:0000256" key="4">
    <source>
        <dbReference type="ARBA" id="ARBA00022475"/>
    </source>
</evidence>
<dbReference type="EMBL" id="QWJJ01000017">
    <property type="protein sequence ID" value="RII37395.1"/>
    <property type="molecule type" value="Genomic_DNA"/>
</dbReference>
<keyword evidence="3" id="KW-0813">Transport</keyword>